<evidence type="ECO:0000256" key="4">
    <source>
        <dbReference type="ARBA" id="ARBA00022798"/>
    </source>
</evidence>
<keyword evidence="4" id="KW-0319">Glycerol metabolism</keyword>
<evidence type="ECO:0000259" key="8">
    <source>
        <dbReference type="Pfam" id="PF16901"/>
    </source>
</evidence>
<reference evidence="9 10" key="1">
    <citation type="submission" date="2023-09" db="EMBL/GenBank/DDBJ databases">
        <authorList>
            <person name="Rey-Velasco X."/>
        </authorList>
    </citation>
    <scope>NUCLEOTIDE SEQUENCE [LARGE SCALE GENOMIC DNA]</scope>
    <source>
        <strain evidence="9 10">W335</strain>
    </source>
</reference>
<dbReference type="Proteomes" id="UP001251857">
    <property type="component" value="Unassembled WGS sequence"/>
</dbReference>
<evidence type="ECO:0000259" key="7">
    <source>
        <dbReference type="Pfam" id="PF01266"/>
    </source>
</evidence>
<sequence>MFHHADWRDRLWSEIDRPWDLIVIGGGITGAGILREAARAGLRALLVEQNDFASGTSSWSTKLVHGGLRYLANGEWRLTRESLHERQALLDAAPGLVEPMDFLMPVYAGHRPGRLVTRLGLAVYDLMAGRWHAHYRGRDAVINELPYLATDGLRGAFVYPDARTDDVRLVLRVIGEALADGGKALHYARVDALCRDGQGQVCGVSLHDRITDRRTDVMATAVINATGPWSDRLRRQLDGAPRLRPLRGSHLVFRRTDWPLERAVMLFHPDDGRPMFAVPWCGATLVGTTDLDHADFPDTPPRMTDAEGDYIMAAVDRYVPGLGLARDRAVSSFSGVRPVVAGAADNPGEASRDSAIWAEQGLVNVTGGKLTTYRVTAREVLATLTDRLPALAGLSADAAILSGGGDRLAGRYGPHAAGVRALEEPATVGDTPFTWAELRWALRHEGVEHLDDLLLRRTRLGLLLSSGGEAVLPAVETLCRGELGWDRARWDREVAAYRETWQRYHSLARRD</sequence>
<evidence type="ECO:0000256" key="6">
    <source>
        <dbReference type="ARBA" id="ARBA00023002"/>
    </source>
</evidence>
<keyword evidence="6 9" id="KW-0560">Oxidoreductase</keyword>
<dbReference type="Pfam" id="PF16901">
    <property type="entry name" value="DAO_C"/>
    <property type="match status" value="1"/>
</dbReference>
<evidence type="ECO:0000256" key="1">
    <source>
        <dbReference type="ARBA" id="ARBA00001974"/>
    </source>
</evidence>
<dbReference type="InterPro" id="IPR036188">
    <property type="entry name" value="FAD/NAD-bd_sf"/>
</dbReference>
<evidence type="ECO:0000256" key="3">
    <source>
        <dbReference type="ARBA" id="ARBA00022630"/>
    </source>
</evidence>
<dbReference type="PANTHER" id="PTHR11985">
    <property type="entry name" value="GLYCEROL-3-PHOSPHATE DEHYDROGENASE"/>
    <property type="match status" value="1"/>
</dbReference>
<organism evidence="9 10">
    <name type="scientific">Spectribacter hydrogenoxidans</name>
    <dbReference type="NCBI Taxonomy" id="3075608"/>
    <lineage>
        <taxon>Bacteria</taxon>
        <taxon>Pseudomonadati</taxon>
        <taxon>Pseudomonadota</taxon>
        <taxon>Gammaproteobacteria</taxon>
        <taxon>Salinisphaerales</taxon>
        <taxon>Salinisphaeraceae</taxon>
        <taxon>Spectribacter</taxon>
    </lineage>
</organism>
<evidence type="ECO:0000313" key="10">
    <source>
        <dbReference type="Proteomes" id="UP001251857"/>
    </source>
</evidence>
<dbReference type="RefSeq" id="WP_311652095.1">
    <property type="nucleotide sequence ID" value="NZ_JAVRIB010000004.1"/>
</dbReference>
<dbReference type="EC" id="1.-.-.-" evidence="9"/>
<dbReference type="InterPro" id="IPR038299">
    <property type="entry name" value="DAO_C_sf"/>
</dbReference>
<dbReference type="Gene3D" id="3.50.50.60">
    <property type="entry name" value="FAD/NAD(P)-binding domain"/>
    <property type="match status" value="1"/>
</dbReference>
<dbReference type="PROSITE" id="PS00978">
    <property type="entry name" value="FAD_G3PDH_2"/>
    <property type="match status" value="1"/>
</dbReference>
<dbReference type="Gene3D" id="3.30.9.10">
    <property type="entry name" value="D-Amino Acid Oxidase, subunit A, domain 2"/>
    <property type="match status" value="1"/>
</dbReference>
<evidence type="ECO:0000313" key="9">
    <source>
        <dbReference type="EMBL" id="MDT0634337.1"/>
    </source>
</evidence>
<feature type="domain" description="Alpha-glycerophosphate oxidase C-terminal" evidence="8">
    <location>
        <begin position="394"/>
        <end position="489"/>
    </location>
</feature>
<dbReference type="SUPFAM" id="SSF51905">
    <property type="entry name" value="FAD/NAD(P)-binding domain"/>
    <property type="match status" value="1"/>
</dbReference>
<dbReference type="InterPro" id="IPR006076">
    <property type="entry name" value="FAD-dep_OxRdtase"/>
</dbReference>
<evidence type="ECO:0000256" key="5">
    <source>
        <dbReference type="ARBA" id="ARBA00022827"/>
    </source>
</evidence>
<dbReference type="PANTHER" id="PTHR11985:SF35">
    <property type="entry name" value="ANAEROBIC GLYCEROL-3-PHOSPHATE DEHYDROGENASE SUBUNIT A"/>
    <property type="match status" value="1"/>
</dbReference>
<name>A0ABU3BYF2_9GAMM</name>
<dbReference type="GO" id="GO:0016491">
    <property type="term" value="F:oxidoreductase activity"/>
    <property type="evidence" value="ECO:0007669"/>
    <property type="project" value="UniProtKB-KW"/>
</dbReference>
<feature type="domain" description="FAD dependent oxidoreductase" evidence="7">
    <location>
        <begin position="20"/>
        <end position="368"/>
    </location>
</feature>
<comment type="cofactor">
    <cofactor evidence="1">
        <name>FAD</name>
        <dbReference type="ChEBI" id="CHEBI:57692"/>
    </cofactor>
</comment>
<comment type="similarity">
    <text evidence="2">Belongs to the FAD-dependent glycerol-3-phosphate dehydrogenase family.</text>
</comment>
<dbReference type="InterPro" id="IPR031656">
    <property type="entry name" value="DAO_C"/>
</dbReference>
<gene>
    <name evidence="9" type="ORF">RM532_05140</name>
</gene>
<dbReference type="Pfam" id="PF01266">
    <property type="entry name" value="DAO"/>
    <property type="match status" value="1"/>
</dbReference>
<keyword evidence="10" id="KW-1185">Reference proteome</keyword>
<accession>A0ABU3BYF2</accession>
<dbReference type="Gene3D" id="1.10.8.870">
    <property type="entry name" value="Alpha-glycerophosphate oxidase, cap domain"/>
    <property type="match status" value="1"/>
</dbReference>
<protein>
    <submittedName>
        <fullName evidence="9">Glycerol-3-phosphate dehydrogenase/oxidase</fullName>
        <ecNumber evidence="9">1.-.-.-</ecNumber>
    </submittedName>
</protein>
<keyword evidence="3" id="KW-0285">Flavoprotein</keyword>
<keyword evidence="5" id="KW-0274">FAD</keyword>
<dbReference type="InterPro" id="IPR000447">
    <property type="entry name" value="G3P_DH_FAD-dep"/>
</dbReference>
<proteinExistence type="inferred from homology"/>
<evidence type="ECO:0000256" key="2">
    <source>
        <dbReference type="ARBA" id="ARBA00007330"/>
    </source>
</evidence>
<dbReference type="PRINTS" id="PR01001">
    <property type="entry name" value="FADG3PDH"/>
</dbReference>
<comment type="caution">
    <text evidence="9">The sequence shown here is derived from an EMBL/GenBank/DDBJ whole genome shotgun (WGS) entry which is preliminary data.</text>
</comment>
<dbReference type="EMBL" id="JAVRIB010000004">
    <property type="protein sequence ID" value="MDT0634337.1"/>
    <property type="molecule type" value="Genomic_DNA"/>
</dbReference>